<dbReference type="RefSeq" id="WP_322465627.1">
    <property type="nucleotide sequence ID" value="NZ_JAXOJX010000016.1"/>
</dbReference>
<evidence type="ECO:0000313" key="5">
    <source>
        <dbReference type="EMBL" id="MDZ5457297.1"/>
    </source>
</evidence>
<dbReference type="PANTHER" id="PTHR11527">
    <property type="entry name" value="HEAT-SHOCK PROTEIN 20 FAMILY MEMBER"/>
    <property type="match status" value="1"/>
</dbReference>
<dbReference type="CDD" id="cd06464">
    <property type="entry name" value="ACD_sHsps-like"/>
    <property type="match status" value="1"/>
</dbReference>
<dbReference type="InterPro" id="IPR008978">
    <property type="entry name" value="HSP20-like_chaperone"/>
</dbReference>
<feature type="compositionally biased region" description="Low complexity" evidence="3">
    <location>
        <begin position="17"/>
        <end position="52"/>
    </location>
</feature>
<proteinExistence type="inferred from homology"/>
<feature type="compositionally biased region" description="Gly residues" evidence="3">
    <location>
        <begin position="283"/>
        <end position="304"/>
    </location>
</feature>
<dbReference type="EMBL" id="JAXOJX010000016">
    <property type="protein sequence ID" value="MDZ5457297.1"/>
    <property type="molecule type" value="Genomic_DNA"/>
</dbReference>
<dbReference type="PROSITE" id="PS01031">
    <property type="entry name" value="SHSP"/>
    <property type="match status" value="1"/>
</dbReference>
<feature type="compositionally biased region" description="Gly residues" evidence="3">
    <location>
        <begin position="53"/>
        <end position="84"/>
    </location>
</feature>
<feature type="domain" description="SHSP" evidence="4">
    <location>
        <begin position="168"/>
        <end position="282"/>
    </location>
</feature>
<evidence type="ECO:0000256" key="3">
    <source>
        <dbReference type="SAM" id="MobiDB-lite"/>
    </source>
</evidence>
<dbReference type="InterPro" id="IPR031107">
    <property type="entry name" value="Small_HSP"/>
</dbReference>
<comment type="similarity">
    <text evidence="1 2">Belongs to the small heat shock protein (HSP20) family.</text>
</comment>
<dbReference type="SUPFAM" id="SSF81995">
    <property type="entry name" value="beta-sandwich domain of Sec23/24"/>
    <property type="match status" value="1"/>
</dbReference>
<evidence type="ECO:0000313" key="6">
    <source>
        <dbReference type="Proteomes" id="UP001293718"/>
    </source>
</evidence>
<dbReference type="Gene3D" id="2.60.40.790">
    <property type="match status" value="1"/>
</dbReference>
<dbReference type="Pfam" id="PF00011">
    <property type="entry name" value="HSP20"/>
    <property type="match status" value="1"/>
</dbReference>
<dbReference type="InterPro" id="IPR002068">
    <property type="entry name" value="A-crystallin/Hsp20_dom"/>
</dbReference>
<gene>
    <name evidence="5" type="ORF">SM757_12025</name>
</gene>
<evidence type="ECO:0000259" key="4">
    <source>
        <dbReference type="PROSITE" id="PS01031"/>
    </source>
</evidence>
<feature type="compositionally biased region" description="Low complexity" evidence="3">
    <location>
        <begin position="133"/>
        <end position="170"/>
    </location>
</feature>
<dbReference type="Proteomes" id="UP001293718">
    <property type="component" value="Unassembled WGS sequence"/>
</dbReference>
<feature type="region of interest" description="Disordered" evidence="3">
    <location>
        <begin position="1"/>
        <end position="90"/>
    </location>
</feature>
<accession>A0ABU5IEB6</accession>
<feature type="region of interest" description="Disordered" evidence="3">
    <location>
        <begin position="276"/>
        <end position="304"/>
    </location>
</feature>
<organism evidence="5 6">
    <name type="scientific">Azohydromonas lata</name>
    <dbReference type="NCBI Taxonomy" id="45677"/>
    <lineage>
        <taxon>Bacteria</taxon>
        <taxon>Pseudomonadati</taxon>
        <taxon>Pseudomonadota</taxon>
        <taxon>Betaproteobacteria</taxon>
        <taxon>Burkholderiales</taxon>
        <taxon>Sphaerotilaceae</taxon>
        <taxon>Azohydromonas</taxon>
    </lineage>
</organism>
<keyword evidence="6" id="KW-1185">Reference proteome</keyword>
<sequence>MDEQQQHSGAPGQPSTPQGAQMQQGQQPGQQQGGPSAQQGGSQQSQFSANAGQQGGGSGQGMGGQGAQPGGGAESPQGPRGGGRYTDFLSGRGGSPLELLKRLDEDVDRLFHQFIGGGRELLRGRLRDRGSDATAGMPSSGAGSSGGVDDAMAEAPGGASSSSAMGSSPGAGWLPQVELCERGGRLHISMDLPGLHRDDLQVHFDHGQLVVQGERRTTSTSAQPGGYYRSERSYGHFKRALPLPEGVNPDTAQASFHNGVLDVSFDMPVRHNRSRQIPIQDGAPGGGMSGGTAGSAGAGSEAGS</sequence>
<protein>
    <submittedName>
        <fullName evidence="5">Hsp20/alpha crystallin family protein</fullName>
    </submittedName>
</protein>
<feature type="region of interest" description="Disordered" evidence="3">
    <location>
        <begin position="129"/>
        <end position="170"/>
    </location>
</feature>
<comment type="caution">
    <text evidence="5">The sequence shown here is derived from an EMBL/GenBank/DDBJ whole genome shotgun (WGS) entry which is preliminary data.</text>
</comment>
<reference evidence="5 6" key="1">
    <citation type="submission" date="2023-11" db="EMBL/GenBank/DDBJ databases">
        <title>Draft genome of Azohydromonas lata strain H1 (DSM1123), a polyhydroxyalkanoate producer.</title>
        <authorList>
            <person name="Traversa D."/>
            <person name="D'Addabbo P."/>
            <person name="Pazzani C."/>
            <person name="Manzari C."/>
            <person name="Chiara M."/>
            <person name="Scrascia M."/>
        </authorList>
    </citation>
    <scope>NUCLEOTIDE SEQUENCE [LARGE SCALE GENOMIC DNA]</scope>
    <source>
        <strain evidence="5 6">H1</strain>
    </source>
</reference>
<evidence type="ECO:0000256" key="1">
    <source>
        <dbReference type="PROSITE-ProRule" id="PRU00285"/>
    </source>
</evidence>
<name>A0ABU5IEB6_9BURK</name>
<dbReference type="SUPFAM" id="SSF49764">
    <property type="entry name" value="HSP20-like chaperones"/>
    <property type="match status" value="1"/>
</dbReference>
<evidence type="ECO:0000256" key="2">
    <source>
        <dbReference type="RuleBase" id="RU003616"/>
    </source>
</evidence>